<keyword evidence="2" id="KW-1185">Reference proteome</keyword>
<comment type="caution">
    <text evidence="1">The sequence shown here is derived from an EMBL/GenBank/DDBJ whole genome shotgun (WGS) entry which is preliminary data.</text>
</comment>
<gene>
    <name evidence="1" type="ORF">CKO45_09920</name>
</gene>
<protein>
    <submittedName>
        <fullName evidence="1">Uncharacterized protein</fullName>
    </submittedName>
</protein>
<sequence>MTAAIQGALPISASQAQAPAGPADIRALSTRFDSPAALAGWRQHEVPGFSAKWDAPVVQDGALILRPLSSGWFEDMQAGHLYREVDGNFVVTARLRVEGTRAATPQTLFSLAGIFIRGPREGLTAANWQPGRENWLFFSLGSAFPAGTPQFEAKTTFNSISTLRIADAAAAYQGGRPAWVALRVARQGELFSLLYRIDGQREFTLLDQFIRPDLPARLHVGLTAYSDWNTGTNHYPDFARYNTQPAPRNADLVARVEQVEFRRPTVDRFPVASFDVRSSFMPEVSQRRIDDLIAN</sequence>
<dbReference type="Gene3D" id="2.60.120.200">
    <property type="match status" value="1"/>
</dbReference>
<proteinExistence type="predicted"/>
<evidence type="ECO:0000313" key="1">
    <source>
        <dbReference type="EMBL" id="MBK1658547.1"/>
    </source>
</evidence>
<evidence type="ECO:0000313" key="2">
    <source>
        <dbReference type="Proteomes" id="UP000697995"/>
    </source>
</evidence>
<dbReference type="EMBL" id="NRSG01000056">
    <property type="protein sequence ID" value="MBK1658547.1"/>
    <property type="molecule type" value="Genomic_DNA"/>
</dbReference>
<reference evidence="1 2" key="1">
    <citation type="journal article" date="2020" name="Microorganisms">
        <title>Osmotic Adaptation and Compatible Solute Biosynthesis of Phototrophic Bacteria as Revealed from Genome Analyses.</title>
        <authorList>
            <person name="Imhoff J.F."/>
            <person name="Rahn T."/>
            <person name="Kunzel S."/>
            <person name="Keller A."/>
            <person name="Neulinger S.C."/>
        </authorList>
    </citation>
    <scope>NUCLEOTIDE SEQUENCE [LARGE SCALE GENOMIC DNA]</scope>
    <source>
        <strain evidence="1 2">DSM 15382</strain>
    </source>
</reference>
<organism evidence="1 2">
    <name type="scientific">Paracraurococcus ruber</name>
    <dbReference type="NCBI Taxonomy" id="77675"/>
    <lineage>
        <taxon>Bacteria</taxon>
        <taxon>Pseudomonadati</taxon>
        <taxon>Pseudomonadota</taxon>
        <taxon>Alphaproteobacteria</taxon>
        <taxon>Acetobacterales</taxon>
        <taxon>Roseomonadaceae</taxon>
        <taxon>Paracraurococcus</taxon>
    </lineage>
</organism>
<name>A0ABS1CX65_9PROT</name>
<accession>A0ABS1CX65</accession>
<dbReference type="Proteomes" id="UP000697995">
    <property type="component" value="Unassembled WGS sequence"/>
</dbReference>